<evidence type="ECO:0000313" key="1">
    <source>
        <dbReference type="EMBL" id="CDH02911.1"/>
    </source>
</evidence>
<accession>A0A077NZ50</accession>
<sequence length="43" mass="4392">MAAARSRYQRAKNLRGDLLGNGAGMVASGGALLMGVKTNTSII</sequence>
<dbReference type="Proteomes" id="UP000028487">
    <property type="component" value="Unassembled WGS sequence"/>
</dbReference>
<proteinExistence type="predicted"/>
<dbReference type="HOGENOM" id="CLU_3241574_0_0_6"/>
<organism evidence="1">
    <name type="scientific">Xenorhabdus bovienii str. feltiae Moldova</name>
    <dbReference type="NCBI Taxonomy" id="1398200"/>
    <lineage>
        <taxon>Bacteria</taxon>
        <taxon>Pseudomonadati</taxon>
        <taxon>Pseudomonadota</taxon>
        <taxon>Gammaproteobacteria</taxon>
        <taxon>Enterobacterales</taxon>
        <taxon>Morganellaceae</taxon>
        <taxon>Xenorhabdus</taxon>
    </lineage>
</organism>
<gene>
    <name evidence="1" type="ORF">XBFM1_490004</name>
</gene>
<name>A0A077NZ50_XENBV</name>
<comment type="caution">
    <text evidence="1">The sequence shown here is derived from an EMBL/GenBank/DDBJ whole genome shotgun (WGS) entry which is preliminary data.</text>
</comment>
<protein>
    <submittedName>
        <fullName evidence="1">Uncharacterized protein</fullName>
    </submittedName>
</protein>
<dbReference type="EMBL" id="CBSV010000220">
    <property type="protein sequence ID" value="CDH02911.1"/>
    <property type="molecule type" value="Genomic_DNA"/>
</dbReference>
<reference evidence="1" key="1">
    <citation type="submission" date="2013-07" db="EMBL/GenBank/DDBJ databases">
        <title>Sub-species coevolution in mutualistic symbiosis.</title>
        <authorList>
            <person name="Murfin K."/>
            <person name="Klassen J."/>
            <person name="Lee M."/>
            <person name="Forst S."/>
            <person name="Stock P."/>
            <person name="Goodrich-Blair H."/>
        </authorList>
    </citation>
    <scope>NUCLEOTIDE SEQUENCE [LARGE SCALE GENOMIC DNA]</scope>
    <source>
        <strain evidence="1">Feltiae Moldova</strain>
    </source>
</reference>
<dbReference type="AlphaFoldDB" id="A0A077NZ50"/>